<dbReference type="Proteomes" id="UP000823399">
    <property type="component" value="Unassembled WGS sequence"/>
</dbReference>
<evidence type="ECO:0000313" key="1">
    <source>
        <dbReference type="EMBL" id="KAG2083297.1"/>
    </source>
</evidence>
<protein>
    <recommendedName>
        <fullName evidence="4">Myb/SANT-like domain-containing protein</fullName>
    </recommendedName>
</protein>
<reference evidence="2" key="1">
    <citation type="journal article" date="2020" name="New Phytol.">
        <title>Comparative genomics reveals dynamic genome evolution in host specialist ectomycorrhizal fungi.</title>
        <authorList>
            <person name="Lofgren L.A."/>
            <person name="Nguyen N.H."/>
            <person name="Vilgalys R."/>
            <person name="Ruytinx J."/>
            <person name="Liao H.L."/>
            <person name="Branco S."/>
            <person name="Kuo A."/>
            <person name="LaButti K."/>
            <person name="Lipzen A."/>
            <person name="Andreopoulos W."/>
            <person name="Pangilinan J."/>
            <person name="Riley R."/>
            <person name="Hundley H."/>
            <person name="Na H."/>
            <person name="Barry K."/>
            <person name="Grigoriev I.V."/>
            <person name="Stajich J.E."/>
            <person name="Kennedy P.G."/>
        </authorList>
    </citation>
    <scope>NUCLEOTIDE SEQUENCE</scope>
    <source>
        <strain evidence="2">FC423</strain>
    </source>
</reference>
<dbReference type="EMBL" id="JABBWM010000281">
    <property type="protein sequence ID" value="KAG2083297.1"/>
    <property type="molecule type" value="Genomic_DNA"/>
</dbReference>
<dbReference type="EMBL" id="JABBWM010000071">
    <property type="protein sequence ID" value="KAG2096072.1"/>
    <property type="molecule type" value="Genomic_DNA"/>
</dbReference>
<keyword evidence="3" id="KW-1185">Reference proteome</keyword>
<name>A0A9P7EZ35_9AGAM</name>
<proteinExistence type="predicted"/>
<sequence length="232" mass="24887">MARPKGYFKDTELEGAEALDGSLFLLAARLTGEYMSEGVAIYARLVTSLGPRRLGHLSPQAGASVGLHSTVLVLLAESSAILPVAIAGSRLIAGVIAITAICTQYTNLIMAQPEAHEIPTRRTPAHWRNEEITALVNHMYDNRASGDTSGNFKPQVYTSALTVINDDPDLQPLRIGPAKTVKMVKSKWASLKSIHHTIDKYRNQTGTHWDGANGAGIHGPAASAVWDSLALL</sequence>
<dbReference type="AlphaFoldDB" id="A0A9P7EZ35"/>
<dbReference type="GeneID" id="64696409"/>
<evidence type="ECO:0008006" key="4">
    <source>
        <dbReference type="Google" id="ProtNLM"/>
    </source>
</evidence>
<comment type="caution">
    <text evidence="2">The sequence shown here is derived from an EMBL/GenBank/DDBJ whole genome shotgun (WGS) entry which is preliminary data.</text>
</comment>
<evidence type="ECO:0000313" key="3">
    <source>
        <dbReference type="Proteomes" id="UP000823399"/>
    </source>
</evidence>
<gene>
    <name evidence="2" type="ORF">F5147DRAFT_656684</name>
    <name evidence="1" type="ORF">F5147DRAFT_660208</name>
</gene>
<dbReference type="OrthoDB" id="2690769at2759"/>
<accession>A0A9P7EZ35</accession>
<evidence type="ECO:0000313" key="2">
    <source>
        <dbReference type="EMBL" id="KAG2096072.1"/>
    </source>
</evidence>
<dbReference type="RefSeq" id="XP_041288079.1">
    <property type="nucleotide sequence ID" value="XM_041434150.1"/>
</dbReference>
<organism evidence="2 3">
    <name type="scientific">Suillus discolor</name>
    <dbReference type="NCBI Taxonomy" id="1912936"/>
    <lineage>
        <taxon>Eukaryota</taxon>
        <taxon>Fungi</taxon>
        <taxon>Dikarya</taxon>
        <taxon>Basidiomycota</taxon>
        <taxon>Agaricomycotina</taxon>
        <taxon>Agaricomycetes</taxon>
        <taxon>Agaricomycetidae</taxon>
        <taxon>Boletales</taxon>
        <taxon>Suillineae</taxon>
        <taxon>Suillaceae</taxon>
        <taxon>Suillus</taxon>
    </lineage>
</organism>